<protein>
    <submittedName>
        <fullName evidence="2">Uncharacterized protein</fullName>
    </submittedName>
</protein>
<feature type="region of interest" description="Disordered" evidence="1">
    <location>
        <begin position="1"/>
        <end position="23"/>
    </location>
</feature>
<name>A0ABD6BYG4_9EURY</name>
<comment type="caution">
    <text evidence="2">The sequence shown here is derived from an EMBL/GenBank/DDBJ whole genome shotgun (WGS) entry which is preliminary data.</text>
</comment>
<gene>
    <name evidence="2" type="ORF">ACFR9T_06090</name>
</gene>
<sequence length="212" mass="23273">MSKNPSHFISDRRGAREASWGGEADWATGTAENVAVVDGVLVGQAPTQSRQISGDVELYNEGANEDNWRYGGTEGDPNTPLGGTLTKETDHLFADADPNPDGFNAVSWVYDDIIDFGGYREIVVESASQENEGFVAVVLSTKKYVDIEEFYRTGGSDDHSGPYPRKTETLDVSGVSNEYYVHLMARDNVISSDGYDDSRRSEGEFYYVGLNI</sequence>
<dbReference type="EMBL" id="JBHUDB010000002">
    <property type="protein sequence ID" value="MFD1570156.1"/>
    <property type="molecule type" value="Genomic_DNA"/>
</dbReference>
<accession>A0ABD6BYG4</accession>
<dbReference type="Proteomes" id="UP001597185">
    <property type="component" value="Unassembled WGS sequence"/>
</dbReference>
<organism evidence="2 3">
    <name type="scientific">Halorubrum laminariae</name>
    <dbReference type="NCBI Taxonomy" id="1433523"/>
    <lineage>
        <taxon>Archaea</taxon>
        <taxon>Methanobacteriati</taxon>
        <taxon>Methanobacteriota</taxon>
        <taxon>Stenosarchaea group</taxon>
        <taxon>Halobacteria</taxon>
        <taxon>Halobacteriales</taxon>
        <taxon>Haloferacaceae</taxon>
        <taxon>Halorubrum</taxon>
    </lineage>
</organism>
<proteinExistence type="predicted"/>
<keyword evidence="3" id="KW-1185">Reference proteome</keyword>
<dbReference type="AlphaFoldDB" id="A0ABD6BYG4"/>
<reference evidence="2 3" key="1">
    <citation type="journal article" date="2019" name="Int. J. Syst. Evol. Microbiol.">
        <title>The Global Catalogue of Microorganisms (GCM) 10K type strain sequencing project: providing services to taxonomists for standard genome sequencing and annotation.</title>
        <authorList>
            <consortium name="The Broad Institute Genomics Platform"/>
            <consortium name="The Broad Institute Genome Sequencing Center for Infectious Disease"/>
            <person name="Wu L."/>
            <person name="Ma J."/>
        </authorList>
    </citation>
    <scope>NUCLEOTIDE SEQUENCE [LARGE SCALE GENOMIC DNA]</scope>
    <source>
        <strain evidence="2 3">CGMCC 1.12689</strain>
    </source>
</reference>
<evidence type="ECO:0000256" key="1">
    <source>
        <dbReference type="SAM" id="MobiDB-lite"/>
    </source>
</evidence>
<evidence type="ECO:0000313" key="3">
    <source>
        <dbReference type="Proteomes" id="UP001597185"/>
    </source>
</evidence>
<dbReference type="RefSeq" id="WP_256397035.1">
    <property type="nucleotide sequence ID" value="NZ_JANHDL010000004.1"/>
</dbReference>
<evidence type="ECO:0000313" key="2">
    <source>
        <dbReference type="EMBL" id="MFD1570156.1"/>
    </source>
</evidence>